<dbReference type="Gene3D" id="3.40.1090.10">
    <property type="entry name" value="Cytosolic phospholipase A2 catalytic domain"/>
    <property type="match status" value="1"/>
</dbReference>
<feature type="transmembrane region" description="Helical" evidence="2">
    <location>
        <begin position="228"/>
        <end position="247"/>
    </location>
</feature>
<accession>A0ABQ1LFI6</accession>
<gene>
    <name evidence="4" type="ORF">GCM10011506_06190</name>
</gene>
<dbReference type="InterPro" id="IPR002641">
    <property type="entry name" value="PNPLA_dom"/>
</dbReference>
<dbReference type="SUPFAM" id="SSF52151">
    <property type="entry name" value="FabD/lysophospholipase-like"/>
    <property type="match status" value="1"/>
</dbReference>
<evidence type="ECO:0000313" key="5">
    <source>
        <dbReference type="Proteomes" id="UP000636010"/>
    </source>
</evidence>
<evidence type="ECO:0000256" key="1">
    <source>
        <dbReference type="ARBA" id="ARBA00023098"/>
    </source>
</evidence>
<keyword evidence="2" id="KW-0812">Transmembrane</keyword>
<feature type="transmembrane region" description="Helical" evidence="2">
    <location>
        <begin position="28"/>
        <end position="52"/>
    </location>
</feature>
<evidence type="ECO:0000256" key="2">
    <source>
        <dbReference type="SAM" id="Phobius"/>
    </source>
</evidence>
<keyword evidence="1" id="KW-0443">Lipid metabolism</keyword>
<keyword evidence="2" id="KW-0472">Membrane</keyword>
<feature type="transmembrane region" description="Helical" evidence="2">
    <location>
        <begin position="106"/>
        <end position="128"/>
    </location>
</feature>
<feature type="domain" description="PNPLA" evidence="3">
    <location>
        <begin position="340"/>
        <end position="578"/>
    </location>
</feature>
<feature type="transmembrane region" description="Helical" evidence="2">
    <location>
        <begin position="254"/>
        <end position="273"/>
    </location>
</feature>
<feature type="transmembrane region" description="Helical" evidence="2">
    <location>
        <begin position="72"/>
        <end position="94"/>
    </location>
</feature>
<name>A0ABQ1LFI6_9BACT</name>
<protein>
    <recommendedName>
        <fullName evidence="3">PNPLA domain-containing protein</fullName>
    </recommendedName>
</protein>
<dbReference type="EMBL" id="BMEC01000002">
    <property type="protein sequence ID" value="GGC23791.1"/>
    <property type="molecule type" value="Genomic_DNA"/>
</dbReference>
<feature type="transmembrane region" description="Helical" evidence="2">
    <location>
        <begin position="203"/>
        <end position="222"/>
    </location>
</feature>
<dbReference type="Proteomes" id="UP000636010">
    <property type="component" value="Unassembled WGS sequence"/>
</dbReference>
<reference evidence="5" key="1">
    <citation type="journal article" date="2019" name="Int. J. Syst. Evol. Microbiol.">
        <title>The Global Catalogue of Microorganisms (GCM) 10K type strain sequencing project: providing services to taxonomists for standard genome sequencing and annotation.</title>
        <authorList>
            <consortium name="The Broad Institute Genomics Platform"/>
            <consortium name="The Broad Institute Genome Sequencing Center for Infectious Disease"/>
            <person name="Wu L."/>
            <person name="Ma J."/>
        </authorList>
    </citation>
    <scope>NUCLEOTIDE SEQUENCE [LARGE SCALE GENOMIC DNA]</scope>
    <source>
        <strain evidence="5">CGMCC 1.10832</strain>
    </source>
</reference>
<dbReference type="Pfam" id="PF01734">
    <property type="entry name" value="Patatin"/>
    <property type="match status" value="1"/>
</dbReference>
<proteinExistence type="predicted"/>
<comment type="caution">
    <text evidence="4">The sequence shown here is derived from an EMBL/GenBank/DDBJ whole genome shotgun (WGS) entry which is preliminary data.</text>
</comment>
<organism evidence="4 5">
    <name type="scientific">Marivirga lumbricoides</name>
    <dbReference type="NCBI Taxonomy" id="1046115"/>
    <lineage>
        <taxon>Bacteria</taxon>
        <taxon>Pseudomonadati</taxon>
        <taxon>Bacteroidota</taxon>
        <taxon>Cytophagia</taxon>
        <taxon>Cytophagales</taxon>
        <taxon>Marivirgaceae</taxon>
        <taxon>Marivirga</taxon>
    </lineage>
</organism>
<sequence length="722" mass="82440">MIINGAFAKGLGIPYLFLSPEYLNEVSFFSFLLVGLTLGGLMVAFNIASYILDGAKFPFLGTISKPFTSFSLNNSIIPVAFLINYLVNIIHYQMVYEFMSFTEATLLSVALPIGVILSIMILQLYFWFTNKDLRDILAERVERRIKKLKVARIAAVKRHKDLKTKKLSVSGYIDYKFRWRNINLDNSDRYSIIVTRIFNQNHLNTVVAELFIFGLILFLGVFREYAVFQIPAAASAVLFLTIIIMFIGAITYWFRGWAISVTILFFFIINILVTQDFLSKEHYAYGLNYSTKPFAYTLENIRSLNSKENIEKDKKTTIGILEKWRSKFDHPPKLILLTASGGGQRAAYWTMNALQHLDSMSGGEVFKHSVSISGASGGLIGAAYYRELKYLQQTDSSISPYEKKYLDNIGKEALNPIIFSLLTNDIFIRYQNFSYGKYSYPKDRGYAFEQKLNKNTEGILDKRIIDYRDKELNAEIPMLFLAPTSVNDGRKLYITPHSVSYMAENSSDSDSSNSMLQSRSIDFLRTFEEQDAQNLSFLTALRMSASFPYITPNVNLPSEPKMEIMDAGLADNFGISDAVLFLHTFQDWIQQNTSGVIILSIRDSKKSAIIAEKENLSITGKVFTPITNIYNNWSNIQDVRNDLLIEYAKQWFPGELANYVIAYDAGMEINNGKESGLQHIEERASLNWRLTGREKFNIRNAIWAEENQEVIRVLNQELNKAY</sequence>
<evidence type="ECO:0000313" key="4">
    <source>
        <dbReference type="EMBL" id="GGC23791.1"/>
    </source>
</evidence>
<keyword evidence="2" id="KW-1133">Transmembrane helix</keyword>
<dbReference type="InterPro" id="IPR016035">
    <property type="entry name" value="Acyl_Trfase/lysoPLipase"/>
</dbReference>
<evidence type="ECO:0000259" key="3">
    <source>
        <dbReference type="Pfam" id="PF01734"/>
    </source>
</evidence>
<keyword evidence="5" id="KW-1185">Reference proteome</keyword>